<dbReference type="OrthoDB" id="408373at2759"/>
<dbReference type="PANTHER" id="PTHR43329">
    <property type="entry name" value="EPOXIDE HYDROLASE"/>
    <property type="match status" value="1"/>
</dbReference>
<keyword evidence="1" id="KW-0378">Hydrolase</keyword>
<dbReference type="PRINTS" id="PR00412">
    <property type="entry name" value="EPOXHYDRLASE"/>
</dbReference>
<keyword evidence="4" id="KW-0472">Membrane</keyword>
<comment type="similarity">
    <text evidence="2">Belongs to the AB hydrolase superfamily. Epoxide hydrolase family.</text>
</comment>
<dbReference type="GO" id="GO:0004301">
    <property type="term" value="F:epoxide hydrolase activity"/>
    <property type="evidence" value="ECO:0007669"/>
    <property type="project" value="UniProtKB-ARBA"/>
</dbReference>
<gene>
    <name evidence="7" type="primary">LOC117651198</name>
</gene>
<dbReference type="Gene3D" id="3.40.50.1820">
    <property type="entry name" value="alpha/beta hydrolase"/>
    <property type="match status" value="2"/>
</dbReference>
<evidence type="ECO:0000256" key="4">
    <source>
        <dbReference type="SAM" id="Phobius"/>
    </source>
</evidence>
<dbReference type="InterPro" id="IPR029058">
    <property type="entry name" value="AB_hydrolase_fold"/>
</dbReference>
<evidence type="ECO:0000256" key="1">
    <source>
        <dbReference type="ARBA" id="ARBA00022801"/>
    </source>
</evidence>
<evidence type="ECO:0000259" key="5">
    <source>
        <dbReference type="Pfam" id="PF00561"/>
    </source>
</evidence>
<feature type="compositionally biased region" description="Basic and acidic residues" evidence="3">
    <location>
        <begin position="345"/>
        <end position="357"/>
    </location>
</feature>
<proteinExistence type="inferred from homology"/>
<feature type="domain" description="AB hydrolase-1" evidence="5">
    <location>
        <begin position="91"/>
        <end position="416"/>
    </location>
</feature>
<evidence type="ECO:0000256" key="3">
    <source>
        <dbReference type="SAM" id="MobiDB-lite"/>
    </source>
</evidence>
<dbReference type="InParanoid" id="A0A6P9A0R3"/>
<dbReference type="GeneID" id="117651198"/>
<protein>
    <submittedName>
        <fullName evidence="7">Epoxide hydrolase 4-like</fullName>
    </submittedName>
</protein>
<dbReference type="SUPFAM" id="SSF53474">
    <property type="entry name" value="alpha/beta-Hydrolases"/>
    <property type="match status" value="1"/>
</dbReference>
<dbReference type="Pfam" id="PF00561">
    <property type="entry name" value="Abhydrolase_1"/>
    <property type="match status" value="1"/>
</dbReference>
<feature type="compositionally biased region" description="Polar residues" evidence="3">
    <location>
        <begin position="300"/>
        <end position="310"/>
    </location>
</feature>
<keyword evidence="4" id="KW-0812">Transmembrane</keyword>
<dbReference type="InterPro" id="IPR000073">
    <property type="entry name" value="AB_hydrolase_1"/>
</dbReference>
<sequence length="432" mass="48324">MAWYRLSWRRLLLRVATVAAVWLLSAPLALYFSLVLLVRVAWNPFGGFWRPKPRTQPPPVLQDAALGQHAYVTLSKGIKLHYVHTGDSSRPLMLLLHGFPEFWFSWKHQMQAFSQDYWVVALDMRGYGDSDKPSGSSAYRADALVDDVKELLEAFERPRATLVGHGWGAAVAWMFAERFPEKVDKMVSIGAPHPYVFQQALVFDRKQLMRSWYFFLFQVPFLAELVLQSDDLACLSAALRRGRRDPPAVTDQDLEAYKYAFGQPGALTAPLNYYRAAGWGLPRRWRRRAAPASTVEDAGQDTSADISATTSEDHSEDATDATEDTSADNSHEDAAEETNATKADAATDERAEPERSMPARPTAEAVSSALPDVLVLLGGRDAYVEHSTAFRTRKKFPNVRVVIVRDANHFAHLDDPEAVNKAVRKFLQGSGN</sequence>
<name>A0A6P9A0R3_THRPL</name>
<organism evidence="7">
    <name type="scientific">Thrips palmi</name>
    <name type="common">Melon thrips</name>
    <dbReference type="NCBI Taxonomy" id="161013"/>
    <lineage>
        <taxon>Eukaryota</taxon>
        <taxon>Metazoa</taxon>
        <taxon>Ecdysozoa</taxon>
        <taxon>Arthropoda</taxon>
        <taxon>Hexapoda</taxon>
        <taxon>Insecta</taxon>
        <taxon>Pterygota</taxon>
        <taxon>Neoptera</taxon>
        <taxon>Paraneoptera</taxon>
        <taxon>Thysanoptera</taxon>
        <taxon>Terebrantia</taxon>
        <taxon>Thripoidea</taxon>
        <taxon>Thripidae</taxon>
        <taxon>Thrips</taxon>
    </lineage>
</organism>
<feature type="region of interest" description="Disordered" evidence="3">
    <location>
        <begin position="290"/>
        <end position="364"/>
    </location>
</feature>
<dbReference type="Proteomes" id="UP000515158">
    <property type="component" value="Unplaced"/>
</dbReference>
<feature type="transmembrane region" description="Helical" evidence="4">
    <location>
        <begin position="12"/>
        <end position="42"/>
    </location>
</feature>
<accession>A0A6P9A0R3</accession>
<evidence type="ECO:0000313" key="7">
    <source>
        <dbReference type="RefSeq" id="XP_034250899.1"/>
    </source>
</evidence>
<dbReference type="KEGG" id="tpal:117651198"/>
<dbReference type="AlphaFoldDB" id="A0A6P9A0R3"/>
<reference evidence="7" key="1">
    <citation type="submission" date="2025-08" db="UniProtKB">
        <authorList>
            <consortium name="RefSeq"/>
        </authorList>
    </citation>
    <scope>IDENTIFICATION</scope>
    <source>
        <tissue evidence="7">Total insect</tissue>
    </source>
</reference>
<evidence type="ECO:0000313" key="6">
    <source>
        <dbReference type="Proteomes" id="UP000515158"/>
    </source>
</evidence>
<dbReference type="PRINTS" id="PR00111">
    <property type="entry name" value="ABHYDROLASE"/>
</dbReference>
<keyword evidence="4" id="KW-1133">Transmembrane helix</keyword>
<dbReference type="RefSeq" id="XP_034250899.1">
    <property type="nucleotide sequence ID" value="XM_034395008.1"/>
</dbReference>
<dbReference type="InterPro" id="IPR000639">
    <property type="entry name" value="Epox_hydrolase-like"/>
</dbReference>
<evidence type="ECO:0000256" key="2">
    <source>
        <dbReference type="ARBA" id="ARBA00038334"/>
    </source>
</evidence>
<keyword evidence="6" id="KW-1185">Reference proteome</keyword>